<comment type="subcellular location">
    <subcellularLocation>
        <location evidence="1">Membrane</location>
        <topology evidence="1">Multi-pass membrane protein</topology>
    </subcellularLocation>
</comment>
<feature type="transmembrane region" description="Helical" evidence="6">
    <location>
        <begin position="154"/>
        <end position="172"/>
    </location>
</feature>
<reference evidence="8" key="1">
    <citation type="submission" date="2022-11" db="EMBL/GenBank/DDBJ databases">
        <authorList>
            <person name="Petersen C."/>
        </authorList>
    </citation>
    <scope>NUCLEOTIDE SEQUENCE</scope>
    <source>
        <strain evidence="8">IBT 29864</strain>
    </source>
</reference>
<evidence type="ECO:0000256" key="1">
    <source>
        <dbReference type="ARBA" id="ARBA00004141"/>
    </source>
</evidence>
<feature type="transmembrane region" description="Helical" evidence="6">
    <location>
        <begin position="419"/>
        <end position="441"/>
    </location>
</feature>
<dbReference type="Gene3D" id="1.20.1250.20">
    <property type="entry name" value="MFS general substrate transporter like domains"/>
    <property type="match status" value="1"/>
</dbReference>
<keyword evidence="5 6" id="KW-0472">Membrane</keyword>
<proteinExistence type="predicted"/>
<feature type="domain" description="Major facilitator superfamily (MFS) profile" evidence="7">
    <location>
        <begin position="56"/>
        <end position="504"/>
    </location>
</feature>
<keyword evidence="4 6" id="KW-1133">Transmembrane helix</keyword>
<evidence type="ECO:0000256" key="2">
    <source>
        <dbReference type="ARBA" id="ARBA00022448"/>
    </source>
</evidence>
<dbReference type="OrthoDB" id="2250022at2759"/>
<dbReference type="SUPFAM" id="SSF103473">
    <property type="entry name" value="MFS general substrate transporter"/>
    <property type="match status" value="1"/>
</dbReference>
<feature type="transmembrane region" description="Helical" evidence="6">
    <location>
        <begin position="91"/>
        <end position="109"/>
    </location>
</feature>
<evidence type="ECO:0000313" key="8">
    <source>
        <dbReference type="EMBL" id="KAJ5370084.1"/>
    </source>
</evidence>
<dbReference type="FunFam" id="1.20.1250.20:FF:000057">
    <property type="entry name" value="MFS general substrate transporter"/>
    <property type="match status" value="1"/>
</dbReference>
<keyword evidence="9" id="KW-1185">Reference proteome</keyword>
<dbReference type="GO" id="GO:0022857">
    <property type="term" value="F:transmembrane transporter activity"/>
    <property type="evidence" value="ECO:0007669"/>
    <property type="project" value="InterPro"/>
</dbReference>
<dbReference type="GeneID" id="81438284"/>
<feature type="transmembrane region" description="Helical" evidence="6">
    <location>
        <begin position="289"/>
        <end position="308"/>
    </location>
</feature>
<dbReference type="InterPro" id="IPR036259">
    <property type="entry name" value="MFS_trans_sf"/>
</dbReference>
<evidence type="ECO:0000256" key="3">
    <source>
        <dbReference type="ARBA" id="ARBA00022692"/>
    </source>
</evidence>
<sequence length="534" mass="58892">MANKESNPPKEIEYVVDENGKSNGSPSAMPSSLAVLSEVELTKIGRRATLKLDARIMPCMVLMYIMNYLDRQNIAAAKLAQIDQDLNMTDVQYQTCVSILFVGYILMQVPSNLVVGKIRFPGVYICVSMALWGVLSACTAAVHNSSGLMASRFFLGFVEAVFFPGALFYMSLFYTKKQYAMRTAILYSGSQIGNAFGGLFAVAILKLDGKHGLEGWRWLFLIEGVATVGIAIILAFILPNSLKSITGLSKLEHEYLLWSFEEDNGQQDNADEASVQKGVMMAVTDPKTWFFMGTLYCIYIAGAVTNFFPSVVATLGYSRNKTYGLTAVSIPPACVRTFSITHADTLQPPYMLCVFAMILNGFHSDKIRGQKLDLMRHQKQERYWHIVGPMVICLVANIIAVSTLNTAARFTDHHYDVDVAMMLMPGSFYSAAIVLLSWVAGTLSQPSIKRASAIALINAVCNTPNVWASYLYYSSPRYLAAFLVNLAASVLAIILATVTRVYLQRQNKKLERGQDVGRNGPTPAQIAVGFRYVV</sequence>
<dbReference type="InterPro" id="IPR011701">
    <property type="entry name" value="MFS"/>
</dbReference>
<gene>
    <name evidence="8" type="ORF">N7496_006176</name>
</gene>
<dbReference type="Pfam" id="PF07690">
    <property type="entry name" value="MFS_1"/>
    <property type="match status" value="1"/>
</dbReference>
<dbReference type="PROSITE" id="PS50850">
    <property type="entry name" value="MFS"/>
    <property type="match status" value="1"/>
</dbReference>
<evidence type="ECO:0000256" key="6">
    <source>
        <dbReference type="SAM" id="Phobius"/>
    </source>
</evidence>
<dbReference type="Proteomes" id="UP001147782">
    <property type="component" value="Unassembled WGS sequence"/>
</dbReference>
<evidence type="ECO:0000313" key="9">
    <source>
        <dbReference type="Proteomes" id="UP001147782"/>
    </source>
</evidence>
<dbReference type="AlphaFoldDB" id="A0A9W9S3S7"/>
<evidence type="ECO:0000256" key="5">
    <source>
        <dbReference type="ARBA" id="ARBA00023136"/>
    </source>
</evidence>
<evidence type="ECO:0000259" key="7">
    <source>
        <dbReference type="PROSITE" id="PS50850"/>
    </source>
</evidence>
<dbReference type="PANTHER" id="PTHR43791:SF23">
    <property type="entry name" value="MAJOR FACILITATOR SUPERFAMILY (MFS) PROFILE DOMAIN-CONTAINING PROTEIN"/>
    <property type="match status" value="1"/>
</dbReference>
<organism evidence="8 9">
    <name type="scientific">Penicillium cataractarum</name>
    <dbReference type="NCBI Taxonomy" id="2100454"/>
    <lineage>
        <taxon>Eukaryota</taxon>
        <taxon>Fungi</taxon>
        <taxon>Dikarya</taxon>
        <taxon>Ascomycota</taxon>
        <taxon>Pezizomycotina</taxon>
        <taxon>Eurotiomycetes</taxon>
        <taxon>Eurotiomycetidae</taxon>
        <taxon>Eurotiales</taxon>
        <taxon>Aspergillaceae</taxon>
        <taxon>Penicillium</taxon>
    </lineage>
</organism>
<keyword evidence="3 6" id="KW-0812">Transmembrane</keyword>
<evidence type="ECO:0000256" key="4">
    <source>
        <dbReference type="ARBA" id="ARBA00022989"/>
    </source>
</evidence>
<feature type="transmembrane region" description="Helical" evidence="6">
    <location>
        <begin position="216"/>
        <end position="238"/>
    </location>
</feature>
<feature type="transmembrane region" description="Helical" evidence="6">
    <location>
        <begin position="121"/>
        <end position="142"/>
    </location>
</feature>
<dbReference type="InterPro" id="IPR020846">
    <property type="entry name" value="MFS_dom"/>
</dbReference>
<dbReference type="RefSeq" id="XP_056554518.1">
    <property type="nucleotide sequence ID" value="XM_056699105.1"/>
</dbReference>
<feature type="transmembrane region" description="Helical" evidence="6">
    <location>
        <begin position="453"/>
        <end position="473"/>
    </location>
</feature>
<comment type="caution">
    <text evidence="8">The sequence shown here is derived from an EMBL/GenBank/DDBJ whole genome shotgun (WGS) entry which is preliminary data.</text>
</comment>
<dbReference type="GO" id="GO:0016020">
    <property type="term" value="C:membrane"/>
    <property type="evidence" value="ECO:0007669"/>
    <property type="project" value="UniProtKB-SubCell"/>
</dbReference>
<dbReference type="PANTHER" id="PTHR43791">
    <property type="entry name" value="PERMEASE-RELATED"/>
    <property type="match status" value="1"/>
</dbReference>
<reference evidence="8" key="2">
    <citation type="journal article" date="2023" name="IMA Fungus">
        <title>Comparative genomic study of the Penicillium genus elucidates a diverse pangenome and 15 lateral gene transfer events.</title>
        <authorList>
            <person name="Petersen C."/>
            <person name="Sorensen T."/>
            <person name="Nielsen M.R."/>
            <person name="Sondergaard T.E."/>
            <person name="Sorensen J.L."/>
            <person name="Fitzpatrick D.A."/>
            <person name="Frisvad J.C."/>
            <person name="Nielsen K.L."/>
        </authorList>
    </citation>
    <scope>NUCLEOTIDE SEQUENCE</scope>
    <source>
        <strain evidence="8">IBT 29864</strain>
    </source>
</reference>
<keyword evidence="2" id="KW-0813">Transport</keyword>
<accession>A0A9W9S3S7</accession>
<feature type="transmembrane region" description="Helical" evidence="6">
    <location>
        <begin position="479"/>
        <end position="503"/>
    </location>
</feature>
<dbReference type="EMBL" id="JAPZBS010000005">
    <property type="protein sequence ID" value="KAJ5370084.1"/>
    <property type="molecule type" value="Genomic_DNA"/>
</dbReference>
<feature type="transmembrane region" description="Helical" evidence="6">
    <location>
        <begin position="346"/>
        <end position="362"/>
    </location>
</feature>
<name>A0A9W9S3S7_9EURO</name>
<feature type="transmembrane region" description="Helical" evidence="6">
    <location>
        <begin position="184"/>
        <end position="204"/>
    </location>
</feature>
<feature type="transmembrane region" description="Helical" evidence="6">
    <location>
        <begin position="383"/>
        <end position="407"/>
    </location>
</feature>
<protein>
    <recommendedName>
        <fullName evidence="7">Major facilitator superfamily (MFS) profile domain-containing protein</fullName>
    </recommendedName>
</protein>